<organism evidence="1 2">
    <name type="scientific">Olea europaea subsp. europaea</name>
    <dbReference type="NCBI Taxonomy" id="158383"/>
    <lineage>
        <taxon>Eukaryota</taxon>
        <taxon>Viridiplantae</taxon>
        <taxon>Streptophyta</taxon>
        <taxon>Embryophyta</taxon>
        <taxon>Tracheophyta</taxon>
        <taxon>Spermatophyta</taxon>
        <taxon>Magnoliopsida</taxon>
        <taxon>eudicotyledons</taxon>
        <taxon>Gunneridae</taxon>
        <taxon>Pentapetalae</taxon>
        <taxon>asterids</taxon>
        <taxon>lamiids</taxon>
        <taxon>Lamiales</taxon>
        <taxon>Oleaceae</taxon>
        <taxon>Oleeae</taxon>
        <taxon>Olea</taxon>
    </lineage>
</organism>
<evidence type="ECO:0000313" key="1">
    <source>
        <dbReference type="EMBL" id="CAA2973356.1"/>
    </source>
</evidence>
<dbReference type="Gramene" id="OE9A033035T1">
    <property type="protein sequence ID" value="OE9A033035C1"/>
    <property type="gene ID" value="OE9A033035"/>
</dbReference>
<protein>
    <submittedName>
        <fullName evidence="1">Uncharacterized protein</fullName>
    </submittedName>
</protein>
<comment type="caution">
    <text evidence="1">The sequence shown here is derived from an EMBL/GenBank/DDBJ whole genome shotgun (WGS) entry which is preliminary data.</text>
</comment>
<keyword evidence="2" id="KW-1185">Reference proteome</keyword>
<evidence type="ECO:0000313" key="2">
    <source>
        <dbReference type="Proteomes" id="UP000594638"/>
    </source>
</evidence>
<name>A0A8S0R4I8_OLEEU</name>
<dbReference type="EMBL" id="CACTIH010002099">
    <property type="protein sequence ID" value="CAA2973356.1"/>
    <property type="molecule type" value="Genomic_DNA"/>
</dbReference>
<accession>A0A8S0R4I8</accession>
<gene>
    <name evidence="1" type="ORF">OLEA9_A033035</name>
</gene>
<dbReference type="Proteomes" id="UP000594638">
    <property type="component" value="Unassembled WGS sequence"/>
</dbReference>
<sequence>MRAGLLCTTAEAAALTVDETVRVRKEARVVHKISQSGWGEGLWVVMDINKGILTRVGLLCTTAEATAPAVARAVLGNSQSWSGEGLWVVMAIGYRFLIEVKEYFRELGCFALRLRLLLWLWGEEPKNWMRGDLHVPNRASIPKSIDGTLVGKMRLQESEGKPGQFAKILKVGGEKGFGL</sequence>
<dbReference type="AlphaFoldDB" id="A0A8S0R4I8"/>
<reference evidence="1 2" key="1">
    <citation type="submission" date="2019-12" db="EMBL/GenBank/DDBJ databases">
        <authorList>
            <person name="Alioto T."/>
            <person name="Alioto T."/>
            <person name="Gomez Garrido J."/>
        </authorList>
    </citation>
    <scope>NUCLEOTIDE SEQUENCE [LARGE SCALE GENOMIC DNA]</scope>
</reference>
<proteinExistence type="predicted"/>